<evidence type="ECO:0000256" key="9">
    <source>
        <dbReference type="RuleBase" id="RU365022"/>
    </source>
</evidence>
<proteinExistence type="inferred from homology"/>
<evidence type="ECO:0000256" key="1">
    <source>
        <dbReference type="ARBA" id="ARBA00022722"/>
    </source>
</evidence>
<evidence type="ECO:0000256" key="4">
    <source>
        <dbReference type="ARBA" id="ARBA00022839"/>
    </source>
</evidence>
<keyword evidence="5 9" id="KW-0408">Iron</keyword>
<keyword evidence="1 9" id="KW-0540">Nuclease</keyword>
<dbReference type="AlphaFoldDB" id="A0A9D2L156"/>
<reference evidence="11" key="1">
    <citation type="journal article" date="2021" name="PeerJ">
        <title>Extensive microbial diversity within the chicken gut microbiome revealed by metagenomics and culture.</title>
        <authorList>
            <person name="Gilroy R."/>
            <person name="Ravi A."/>
            <person name="Getino M."/>
            <person name="Pursley I."/>
            <person name="Horton D.L."/>
            <person name="Alikhan N.F."/>
            <person name="Baker D."/>
            <person name="Gharbi K."/>
            <person name="Hall N."/>
            <person name="Watson M."/>
            <person name="Adriaenssens E.M."/>
            <person name="Foster-Nyarko E."/>
            <person name="Jarju S."/>
            <person name="Secka A."/>
            <person name="Antonio M."/>
            <person name="Oren A."/>
            <person name="Chaudhuri R.R."/>
            <person name="La Ragione R."/>
            <person name="Hildebrand F."/>
            <person name="Pallen M.J."/>
        </authorList>
    </citation>
    <scope>NUCLEOTIDE SEQUENCE</scope>
    <source>
        <strain evidence="11">CHK179-7159</strain>
    </source>
</reference>
<organism evidence="11 12">
    <name type="scientific">Candidatus Eisenbergiella merdipullorum</name>
    <dbReference type="NCBI Taxonomy" id="2838553"/>
    <lineage>
        <taxon>Bacteria</taxon>
        <taxon>Bacillati</taxon>
        <taxon>Bacillota</taxon>
        <taxon>Clostridia</taxon>
        <taxon>Lachnospirales</taxon>
        <taxon>Lachnospiraceae</taxon>
        <taxon>Eisenbergiella</taxon>
    </lineage>
</organism>
<dbReference type="GO" id="GO:0051536">
    <property type="term" value="F:iron-sulfur cluster binding"/>
    <property type="evidence" value="ECO:0007669"/>
    <property type="project" value="UniProtKB-KW"/>
</dbReference>
<evidence type="ECO:0000256" key="3">
    <source>
        <dbReference type="ARBA" id="ARBA00022801"/>
    </source>
</evidence>
<dbReference type="InterPro" id="IPR011604">
    <property type="entry name" value="PDDEXK-like_dom_sf"/>
</dbReference>
<comment type="cofactor">
    <cofactor evidence="9">
        <name>iron-sulfur cluster</name>
        <dbReference type="ChEBI" id="CHEBI:30408"/>
    </cofactor>
</comment>
<comment type="cofactor">
    <cofactor evidence="9">
        <name>Mg(2+)</name>
        <dbReference type="ChEBI" id="CHEBI:18420"/>
    </cofactor>
    <cofactor evidence="9">
        <name>Mn(2+)</name>
        <dbReference type="ChEBI" id="CHEBI:29035"/>
    </cofactor>
    <text evidence="9">Mg(2+) or Mn(2+) required for ssDNA cleavage activity.</text>
</comment>
<dbReference type="GO" id="GO:0004527">
    <property type="term" value="F:exonuclease activity"/>
    <property type="evidence" value="ECO:0007669"/>
    <property type="project" value="UniProtKB-KW"/>
</dbReference>
<accession>A0A9D2L156</accession>
<dbReference type="InterPro" id="IPR013343">
    <property type="entry name" value="CRISPR-assoc_prot_Cas4"/>
</dbReference>
<evidence type="ECO:0000256" key="2">
    <source>
        <dbReference type="ARBA" id="ARBA00022723"/>
    </source>
</evidence>
<keyword evidence="3 9" id="KW-0378">Hydrolase</keyword>
<dbReference type="Gene3D" id="3.90.320.10">
    <property type="match status" value="1"/>
</dbReference>
<dbReference type="EMBL" id="DWYY01000088">
    <property type="protein sequence ID" value="HJA93075.1"/>
    <property type="molecule type" value="Genomic_DNA"/>
</dbReference>
<name>A0A9D2L156_9FIRM</name>
<evidence type="ECO:0000259" key="10">
    <source>
        <dbReference type="Pfam" id="PF01930"/>
    </source>
</evidence>
<protein>
    <recommendedName>
        <fullName evidence="9">CRISPR-associated exonuclease Cas4</fullName>
        <ecNumber evidence="9">3.1.12.1</ecNumber>
    </recommendedName>
</protein>
<evidence type="ECO:0000313" key="11">
    <source>
        <dbReference type="EMBL" id="HJA93075.1"/>
    </source>
</evidence>
<evidence type="ECO:0000256" key="5">
    <source>
        <dbReference type="ARBA" id="ARBA00023004"/>
    </source>
</evidence>
<evidence type="ECO:0000313" key="12">
    <source>
        <dbReference type="Proteomes" id="UP000886858"/>
    </source>
</evidence>
<evidence type="ECO:0000256" key="8">
    <source>
        <dbReference type="ARBA" id="ARBA00023211"/>
    </source>
</evidence>
<evidence type="ECO:0000256" key="6">
    <source>
        <dbReference type="ARBA" id="ARBA00023014"/>
    </source>
</evidence>
<comment type="caution">
    <text evidence="11">The sequence shown here is derived from an EMBL/GenBank/DDBJ whole genome shotgun (WGS) entry which is preliminary data.</text>
</comment>
<evidence type="ECO:0000256" key="7">
    <source>
        <dbReference type="ARBA" id="ARBA00023118"/>
    </source>
</evidence>
<comment type="similarity">
    <text evidence="9">Belongs to the CRISPR-associated exonuclease Cas4 family.</text>
</comment>
<dbReference type="NCBIfam" id="TIGR00372">
    <property type="entry name" value="cas4"/>
    <property type="match status" value="1"/>
</dbReference>
<keyword evidence="6 9" id="KW-0411">Iron-sulfur</keyword>
<sequence>MKTAEITIRSIQHYLYCPHRWGLMEIDKAWAENAYVTKANLMHERVHDPEKNYTMRGKKVFTSVPVYNDLEPYNLYGVMDCLELTGDNAGISVDGSKEKYHISIVEYKPTMPENLEYREDDLMQVFAQKVCVDYVFGGDCDGLIYYADVKKRIALPLRENFKEYDTKLRKTLEEMRKYLSKGTIPAIRKGQKCSGCSMKDLCMPSIKPIKNFRAEIKKIEGTEL</sequence>
<dbReference type="EC" id="3.1.12.1" evidence="9"/>
<dbReference type="GO" id="GO:0046872">
    <property type="term" value="F:metal ion binding"/>
    <property type="evidence" value="ECO:0007669"/>
    <property type="project" value="UniProtKB-KW"/>
</dbReference>
<keyword evidence="2 9" id="KW-0479">Metal-binding</keyword>
<feature type="domain" description="DUF83" evidence="10">
    <location>
        <begin position="9"/>
        <end position="203"/>
    </location>
</feature>
<keyword evidence="8 9" id="KW-0464">Manganese</keyword>
<dbReference type="Pfam" id="PF01930">
    <property type="entry name" value="Cas_Cas4"/>
    <property type="match status" value="1"/>
</dbReference>
<reference evidence="11" key="2">
    <citation type="submission" date="2021-04" db="EMBL/GenBank/DDBJ databases">
        <authorList>
            <person name="Gilroy R."/>
        </authorList>
    </citation>
    <scope>NUCLEOTIDE SEQUENCE</scope>
    <source>
        <strain evidence="11">CHK179-7159</strain>
    </source>
</reference>
<dbReference type="Proteomes" id="UP000886858">
    <property type="component" value="Unassembled WGS sequence"/>
</dbReference>
<comment type="function">
    <text evidence="9">CRISPR (clustered regularly interspaced short palindromic repeat) is an adaptive immune system that provides protection against mobile genetic elements (viruses, transposable elements and conjugative plasmids). CRISPR clusters contain sequences complementary to antecedent mobile elements and target invading nucleic acids. CRISPR clusters are transcribed and processed into CRISPR RNA (crRNA).</text>
</comment>
<keyword evidence="4 9" id="KW-0269">Exonuclease</keyword>
<keyword evidence="7 9" id="KW-0051">Antiviral defense</keyword>
<dbReference type="GO" id="GO:0051607">
    <property type="term" value="P:defense response to virus"/>
    <property type="evidence" value="ECO:0007669"/>
    <property type="project" value="UniProtKB-KW"/>
</dbReference>
<dbReference type="InterPro" id="IPR022765">
    <property type="entry name" value="Dna2/Cas4_DUF83"/>
</dbReference>
<gene>
    <name evidence="11" type="primary">cas4</name>
    <name evidence="11" type="ORF">H9717_08190</name>
</gene>